<dbReference type="Proteomes" id="UP000327000">
    <property type="component" value="Unassembled WGS sequence"/>
</dbReference>
<dbReference type="OrthoDB" id="9801785at2"/>
<dbReference type="AlphaFoldDB" id="A0A5N5WAB0"/>
<name>A0A5N5WAB0_STRMB</name>
<sequence length="314" mass="33442">MTTAHPLPGGRTAVIGATGFIGSRLTAALTAGDPRVPAAFNRAVPPVADGRAAPGLAEADIVYFLAAGLSPILAERRPDLVEAERRLLIEVLDALAAAGRRPVFVLAGSGGAVYAPEVAPPYRETTPTRPDSAYGHAKLRLEHELFRRRDAVRAVVARLSNVYGPGQRPVRGFGVLPHWLRAAVRGEPVRVFGDPHVVRDYVHVDDVTRFLLALRTRIAGGRLPSVVNVGSGVPTSLSGLLDIVSEVTGGSVAVRWERGRSFDRQGNWLDVARADAEFGWRAAIPLAEGVRACWERVLDDAGRAASVPTSVSTL</sequence>
<keyword evidence="3" id="KW-1185">Reference proteome</keyword>
<dbReference type="PANTHER" id="PTHR43245:SF13">
    <property type="entry name" value="UDP-D-APIOSE_UDP-D-XYLOSE SYNTHASE 2"/>
    <property type="match status" value="1"/>
</dbReference>
<reference evidence="2 3" key="1">
    <citation type="journal article" date="2019" name="Microb. Cell Fact.">
        <title>Exploring novel herbicidin analogues by transcriptional regulator overexpression and MS/MS molecular networking.</title>
        <authorList>
            <person name="Shi Y."/>
            <person name="Gu R."/>
            <person name="Li Y."/>
            <person name="Wang X."/>
            <person name="Ren W."/>
            <person name="Li X."/>
            <person name="Wang L."/>
            <person name="Xie Y."/>
            <person name="Hong B."/>
        </authorList>
    </citation>
    <scope>NUCLEOTIDE SEQUENCE [LARGE SCALE GENOMIC DNA]</scope>
    <source>
        <strain evidence="2 3">US-43</strain>
    </source>
</reference>
<dbReference type="InterPro" id="IPR036291">
    <property type="entry name" value="NAD(P)-bd_dom_sf"/>
</dbReference>
<dbReference type="PANTHER" id="PTHR43245">
    <property type="entry name" value="BIFUNCTIONAL POLYMYXIN RESISTANCE PROTEIN ARNA"/>
    <property type="match status" value="1"/>
</dbReference>
<dbReference type="SUPFAM" id="SSF51735">
    <property type="entry name" value="NAD(P)-binding Rossmann-fold domains"/>
    <property type="match status" value="1"/>
</dbReference>
<evidence type="ECO:0000313" key="3">
    <source>
        <dbReference type="Proteomes" id="UP000327000"/>
    </source>
</evidence>
<dbReference type="RefSeq" id="WP_152263202.1">
    <property type="nucleotide sequence ID" value="NZ_VOKX01000015.1"/>
</dbReference>
<protein>
    <submittedName>
        <fullName evidence="2">NAD-dependent epimerase/dehydratase family protein</fullName>
    </submittedName>
</protein>
<dbReference type="EMBL" id="VOKX01000015">
    <property type="protein sequence ID" value="KAB7847737.1"/>
    <property type="molecule type" value="Genomic_DNA"/>
</dbReference>
<evidence type="ECO:0000259" key="1">
    <source>
        <dbReference type="Pfam" id="PF01370"/>
    </source>
</evidence>
<gene>
    <name evidence="2" type="ORF">FRZ00_10270</name>
</gene>
<evidence type="ECO:0000313" key="2">
    <source>
        <dbReference type="EMBL" id="KAB7847737.1"/>
    </source>
</evidence>
<dbReference type="InterPro" id="IPR001509">
    <property type="entry name" value="Epimerase_deHydtase"/>
</dbReference>
<feature type="domain" description="NAD-dependent epimerase/dehydratase" evidence="1">
    <location>
        <begin position="14"/>
        <end position="230"/>
    </location>
</feature>
<proteinExistence type="predicted"/>
<dbReference type="Gene3D" id="3.40.50.720">
    <property type="entry name" value="NAD(P)-binding Rossmann-like Domain"/>
    <property type="match status" value="1"/>
</dbReference>
<comment type="caution">
    <text evidence="2">The sequence shown here is derived from an EMBL/GenBank/DDBJ whole genome shotgun (WGS) entry which is preliminary data.</text>
</comment>
<organism evidence="2 3">
    <name type="scientific">Streptomyces mobaraensis</name>
    <name type="common">Streptoverticillium mobaraense</name>
    <dbReference type="NCBI Taxonomy" id="35621"/>
    <lineage>
        <taxon>Bacteria</taxon>
        <taxon>Bacillati</taxon>
        <taxon>Actinomycetota</taxon>
        <taxon>Actinomycetes</taxon>
        <taxon>Kitasatosporales</taxon>
        <taxon>Streptomycetaceae</taxon>
        <taxon>Streptomyces</taxon>
    </lineage>
</organism>
<dbReference type="InterPro" id="IPR050177">
    <property type="entry name" value="Lipid_A_modif_metabolic_enz"/>
</dbReference>
<accession>A0A5N5WAB0</accession>
<dbReference type="Pfam" id="PF01370">
    <property type="entry name" value="Epimerase"/>
    <property type="match status" value="1"/>
</dbReference>